<comment type="function">
    <text evidence="4">Required for box C/D snoRNAs accumulation involved in snoRNA processing, snoRNA transport to the nucleolus and ribosome biogenesis.</text>
</comment>
<dbReference type="SUPFAM" id="SSF144232">
    <property type="entry name" value="HIT/MYND zinc finger-like"/>
    <property type="match status" value="1"/>
</dbReference>
<organism evidence="9 10">
    <name type="scientific">Paraconiothyrium brasiliense</name>
    <dbReference type="NCBI Taxonomy" id="300254"/>
    <lineage>
        <taxon>Eukaryota</taxon>
        <taxon>Fungi</taxon>
        <taxon>Dikarya</taxon>
        <taxon>Ascomycota</taxon>
        <taxon>Pezizomycotina</taxon>
        <taxon>Dothideomycetes</taxon>
        <taxon>Pleosporomycetidae</taxon>
        <taxon>Pleosporales</taxon>
        <taxon>Massarineae</taxon>
        <taxon>Didymosphaeriaceae</taxon>
        <taxon>Paraconiothyrium</taxon>
    </lineage>
</organism>
<keyword evidence="3" id="KW-0862">Zinc</keyword>
<evidence type="ECO:0000256" key="5">
    <source>
        <dbReference type="ARBA" id="ARBA00049654"/>
    </source>
</evidence>
<protein>
    <submittedName>
        <fullName evidence="9">Box C/D snoRNA accumulation</fullName>
    </submittedName>
</protein>
<dbReference type="Pfam" id="PF25790">
    <property type="entry name" value="BCD1"/>
    <property type="match status" value="2"/>
</dbReference>
<comment type="caution">
    <text evidence="9">The sequence shown here is derived from an EMBL/GenBank/DDBJ whole genome shotgun (WGS) entry which is preliminary data.</text>
</comment>
<gene>
    <name evidence="9" type="primary">BCD1</name>
    <name evidence="9" type="ORF">SLS60_007555</name>
</gene>
<dbReference type="Proteomes" id="UP001521785">
    <property type="component" value="Unassembled WGS sequence"/>
</dbReference>
<evidence type="ECO:0000313" key="9">
    <source>
        <dbReference type="EMBL" id="KAL1599751.1"/>
    </source>
</evidence>
<reference evidence="9 10" key="1">
    <citation type="submission" date="2024-02" db="EMBL/GenBank/DDBJ databases">
        <title>De novo assembly and annotation of 12 fungi associated with fruit tree decline syndrome in Ontario, Canada.</title>
        <authorList>
            <person name="Sulman M."/>
            <person name="Ellouze W."/>
            <person name="Ilyukhin E."/>
        </authorList>
    </citation>
    <scope>NUCLEOTIDE SEQUENCE [LARGE SCALE GENOMIC DNA]</scope>
    <source>
        <strain evidence="9 10">M42-189</strain>
    </source>
</reference>
<accession>A0ABR3R5R1</accession>
<evidence type="ECO:0000259" key="8">
    <source>
        <dbReference type="PROSITE" id="PS51083"/>
    </source>
</evidence>
<proteinExistence type="inferred from homology"/>
<sequence length="395" mass="43967">MADDALLSDLCSICNTQQFKYRCPGCSARTCSLPCYKRHQQWAQCDGKRDPTKFVKKSQLATPAGIDHDYNFLTGIERGLEKAEKQLEDKGLGSHPDPRRDAKGRQPTDQYFAGAGVTVIRAPKGLSRQKENKTHKNKQKNIVWTVEWIYEETNRILTQSSSAGTILHAQPFKTENKKRKRGAEQSTSATTSEPIKQDILSPIKLEEGPSADEAGRPQPEPSSTGGPKLERVDPAAVTGDGTARSATKAKEDEAIVARDGHGGLHIDGPEPEPVPPKYAFYLLRPRTSSNRHVLIRLDPTATLAECLRGRTVLEFPTIYVFLESTHPPQEKFMLEAEYLQQEGEEQKELDDLLKHVSPETLRALKEEHRDDNNAGEQIDSDRILNVLQQDIGAGV</sequence>
<feature type="region of interest" description="Disordered" evidence="7">
    <location>
        <begin position="86"/>
        <end position="112"/>
    </location>
</feature>
<name>A0ABR3R5R1_9PLEO</name>
<evidence type="ECO:0000256" key="1">
    <source>
        <dbReference type="ARBA" id="ARBA00022723"/>
    </source>
</evidence>
<dbReference type="CDD" id="cd23023">
    <property type="entry name" value="zf-HIT_BCD1"/>
    <property type="match status" value="1"/>
</dbReference>
<dbReference type="Pfam" id="PF04438">
    <property type="entry name" value="zf-HIT"/>
    <property type="match status" value="1"/>
</dbReference>
<feature type="region of interest" description="Disordered" evidence="7">
    <location>
        <begin position="167"/>
        <end position="252"/>
    </location>
</feature>
<evidence type="ECO:0000256" key="4">
    <source>
        <dbReference type="ARBA" id="ARBA00049598"/>
    </source>
</evidence>
<dbReference type="InterPro" id="IPR007529">
    <property type="entry name" value="Znf_HIT"/>
</dbReference>
<evidence type="ECO:0000256" key="3">
    <source>
        <dbReference type="ARBA" id="ARBA00022833"/>
    </source>
</evidence>
<dbReference type="PANTHER" id="PTHR13483:SF11">
    <property type="entry name" value="ZINC FINGER HIT DOMAIN-CONTAINING PROTEIN 3"/>
    <property type="match status" value="1"/>
</dbReference>
<feature type="compositionally biased region" description="Basic and acidic residues" evidence="7">
    <location>
        <begin position="86"/>
        <end position="106"/>
    </location>
</feature>
<evidence type="ECO:0000256" key="6">
    <source>
        <dbReference type="PROSITE-ProRule" id="PRU00453"/>
    </source>
</evidence>
<dbReference type="PROSITE" id="PS51083">
    <property type="entry name" value="ZF_HIT"/>
    <property type="match status" value="1"/>
</dbReference>
<dbReference type="EMBL" id="JAKJXO020000010">
    <property type="protein sequence ID" value="KAL1599751.1"/>
    <property type="molecule type" value="Genomic_DNA"/>
</dbReference>
<dbReference type="InterPro" id="IPR057721">
    <property type="entry name" value="BCD1_alpha/beta"/>
</dbReference>
<evidence type="ECO:0000256" key="2">
    <source>
        <dbReference type="ARBA" id="ARBA00022771"/>
    </source>
</evidence>
<keyword evidence="1" id="KW-0479">Metal-binding</keyword>
<keyword evidence="2 6" id="KW-0863">Zinc-finger</keyword>
<dbReference type="PANTHER" id="PTHR13483">
    <property type="entry name" value="BOX C_D SNORNA PROTEIN 1-RELATED"/>
    <property type="match status" value="1"/>
</dbReference>
<dbReference type="Gene3D" id="3.30.60.190">
    <property type="match status" value="1"/>
</dbReference>
<feature type="compositionally biased region" description="Polar residues" evidence="7">
    <location>
        <begin position="184"/>
        <end position="194"/>
    </location>
</feature>
<feature type="domain" description="HIT-type" evidence="8">
    <location>
        <begin position="11"/>
        <end position="45"/>
    </location>
</feature>
<dbReference type="InterPro" id="IPR051639">
    <property type="entry name" value="BCD1"/>
</dbReference>
<evidence type="ECO:0000256" key="7">
    <source>
        <dbReference type="SAM" id="MobiDB-lite"/>
    </source>
</evidence>
<comment type="similarity">
    <text evidence="5">Belongs to the BCD1 family.</text>
</comment>
<evidence type="ECO:0000313" key="10">
    <source>
        <dbReference type="Proteomes" id="UP001521785"/>
    </source>
</evidence>
<keyword evidence="10" id="KW-1185">Reference proteome</keyword>